<protein>
    <submittedName>
        <fullName evidence="1">Uncharacterized protein</fullName>
    </submittedName>
</protein>
<dbReference type="AlphaFoldDB" id="A0A7W7QYQ5"/>
<name>A0A7W7QYQ5_KITKI</name>
<comment type="caution">
    <text evidence="1">The sequence shown here is derived from an EMBL/GenBank/DDBJ whole genome shotgun (WGS) entry which is preliminary data.</text>
</comment>
<evidence type="ECO:0000313" key="2">
    <source>
        <dbReference type="Proteomes" id="UP000540506"/>
    </source>
</evidence>
<accession>A0A7W7QYQ5</accession>
<gene>
    <name evidence="1" type="ORF">FHR34_001263</name>
</gene>
<dbReference type="EMBL" id="JACHJV010000001">
    <property type="protein sequence ID" value="MBB4922270.1"/>
    <property type="molecule type" value="Genomic_DNA"/>
</dbReference>
<sequence>MHLYTLTGAVALDDPEFGHFDADEQGGFDLPDELSDRLHRFAFRGKPAWETDVEHQRRLMAEELERRKDPATLLGVVEQLMKAAQQAAAPQVASPVVDAVPVRRASRRGVSAVPAE</sequence>
<evidence type="ECO:0000313" key="1">
    <source>
        <dbReference type="EMBL" id="MBB4922270.1"/>
    </source>
</evidence>
<dbReference type="Proteomes" id="UP000540506">
    <property type="component" value="Unassembled WGS sequence"/>
</dbReference>
<organism evidence="1 2">
    <name type="scientific">Kitasatospora kifunensis</name>
    <name type="common">Streptomyces kifunensis</name>
    <dbReference type="NCBI Taxonomy" id="58351"/>
    <lineage>
        <taxon>Bacteria</taxon>
        <taxon>Bacillati</taxon>
        <taxon>Actinomycetota</taxon>
        <taxon>Actinomycetes</taxon>
        <taxon>Kitasatosporales</taxon>
        <taxon>Streptomycetaceae</taxon>
        <taxon>Kitasatospora</taxon>
    </lineage>
</organism>
<dbReference type="RefSeq" id="WP_184934472.1">
    <property type="nucleotide sequence ID" value="NZ_JACHJV010000001.1"/>
</dbReference>
<keyword evidence="2" id="KW-1185">Reference proteome</keyword>
<proteinExistence type="predicted"/>
<reference evidence="1 2" key="1">
    <citation type="submission" date="2020-08" db="EMBL/GenBank/DDBJ databases">
        <title>Sequencing the genomes of 1000 actinobacteria strains.</title>
        <authorList>
            <person name="Klenk H.-P."/>
        </authorList>
    </citation>
    <scope>NUCLEOTIDE SEQUENCE [LARGE SCALE GENOMIC DNA]</scope>
    <source>
        <strain evidence="1 2">DSM 41654</strain>
    </source>
</reference>